<sequence>MTALASPIISENTANNSQDKCEAIIHFSGVSLCYGNQKALSDVSLDIAPGQVIALIGPNGAGKSTFVEIIMGLKKPAQGQVRVFGIDILKHPEKHLRRIGVQLQETKVFTKLTGRDYLEFFSRLYRHTLPVEDLIRQQDLQEFVDKPLGQVSGGQKQRIILALAIINDPDLIILDEPTIGLDPLARREFWSFIRKLQSSGKTLLFTTHYMDEVQALASQVIVLSRGKVVANGTPEQIIRLHNQSESSSLDDAYEVLVGQTQGAIA</sequence>
<dbReference type="CDD" id="cd03230">
    <property type="entry name" value="ABC_DR_subfamily_A"/>
    <property type="match status" value="1"/>
</dbReference>
<protein>
    <submittedName>
        <fullName evidence="5">ABC transporter ATP-binding protein</fullName>
    </submittedName>
</protein>
<evidence type="ECO:0000256" key="3">
    <source>
        <dbReference type="ARBA" id="ARBA00022840"/>
    </source>
</evidence>
<comment type="caution">
    <text evidence="5">The sequence shown here is derived from an EMBL/GenBank/DDBJ whole genome shotgun (WGS) entry which is preliminary data.</text>
</comment>
<dbReference type="Proteomes" id="UP000664654">
    <property type="component" value="Unassembled WGS sequence"/>
</dbReference>
<dbReference type="InterPro" id="IPR027417">
    <property type="entry name" value="P-loop_NTPase"/>
</dbReference>
<keyword evidence="6" id="KW-1185">Reference proteome</keyword>
<evidence type="ECO:0000259" key="4">
    <source>
        <dbReference type="PROSITE" id="PS50893"/>
    </source>
</evidence>
<keyword evidence="1" id="KW-0813">Transport</keyword>
<name>A0A939IPF4_9ALTE</name>
<dbReference type="PROSITE" id="PS50893">
    <property type="entry name" value="ABC_TRANSPORTER_2"/>
    <property type="match status" value="1"/>
</dbReference>
<dbReference type="SMART" id="SM00382">
    <property type="entry name" value="AAA"/>
    <property type="match status" value="1"/>
</dbReference>
<dbReference type="InterPro" id="IPR003439">
    <property type="entry name" value="ABC_transporter-like_ATP-bd"/>
</dbReference>
<accession>A0A939IPF4</accession>
<dbReference type="InterPro" id="IPR050763">
    <property type="entry name" value="ABC_transporter_ATP-binding"/>
</dbReference>
<evidence type="ECO:0000313" key="6">
    <source>
        <dbReference type="Proteomes" id="UP000664654"/>
    </source>
</evidence>
<evidence type="ECO:0000256" key="2">
    <source>
        <dbReference type="ARBA" id="ARBA00022741"/>
    </source>
</evidence>
<keyword evidence="2" id="KW-0547">Nucleotide-binding</keyword>
<evidence type="ECO:0000256" key="1">
    <source>
        <dbReference type="ARBA" id="ARBA00022448"/>
    </source>
</evidence>
<dbReference type="AlphaFoldDB" id="A0A939IPF4"/>
<dbReference type="SUPFAM" id="SSF52540">
    <property type="entry name" value="P-loop containing nucleoside triphosphate hydrolases"/>
    <property type="match status" value="1"/>
</dbReference>
<dbReference type="RefSeq" id="WP_206572037.1">
    <property type="nucleotide sequence ID" value="NZ_JAFKCV010000001.1"/>
</dbReference>
<keyword evidence="3 5" id="KW-0067">ATP-binding</keyword>
<dbReference type="GO" id="GO:0016887">
    <property type="term" value="F:ATP hydrolysis activity"/>
    <property type="evidence" value="ECO:0007669"/>
    <property type="project" value="InterPro"/>
</dbReference>
<organism evidence="5 6">
    <name type="scientific">Bowmanella dokdonensis</name>
    <dbReference type="NCBI Taxonomy" id="751969"/>
    <lineage>
        <taxon>Bacteria</taxon>
        <taxon>Pseudomonadati</taxon>
        <taxon>Pseudomonadota</taxon>
        <taxon>Gammaproteobacteria</taxon>
        <taxon>Alteromonadales</taxon>
        <taxon>Alteromonadaceae</taxon>
        <taxon>Bowmanella</taxon>
    </lineage>
</organism>
<dbReference type="EMBL" id="JAFKCV010000001">
    <property type="protein sequence ID" value="MBN7823934.1"/>
    <property type="molecule type" value="Genomic_DNA"/>
</dbReference>
<proteinExistence type="predicted"/>
<dbReference type="PANTHER" id="PTHR42711:SF17">
    <property type="entry name" value="ABC TRANSPORTER ATP-BINDING PROTEIN"/>
    <property type="match status" value="1"/>
</dbReference>
<dbReference type="Gene3D" id="3.40.50.300">
    <property type="entry name" value="P-loop containing nucleotide triphosphate hydrolases"/>
    <property type="match status" value="1"/>
</dbReference>
<reference evidence="5" key="1">
    <citation type="submission" date="2021-03" db="EMBL/GenBank/DDBJ databases">
        <title>novel species isolated from a fishpond in China.</title>
        <authorList>
            <person name="Lu H."/>
            <person name="Cai Z."/>
        </authorList>
    </citation>
    <scope>NUCLEOTIDE SEQUENCE</scope>
    <source>
        <strain evidence="5">JCM 30855</strain>
    </source>
</reference>
<dbReference type="PANTHER" id="PTHR42711">
    <property type="entry name" value="ABC TRANSPORTER ATP-BINDING PROTEIN"/>
    <property type="match status" value="1"/>
</dbReference>
<dbReference type="InterPro" id="IPR003593">
    <property type="entry name" value="AAA+_ATPase"/>
</dbReference>
<dbReference type="InterPro" id="IPR017871">
    <property type="entry name" value="ABC_transporter-like_CS"/>
</dbReference>
<feature type="domain" description="ABC transporter" evidence="4">
    <location>
        <begin position="25"/>
        <end position="250"/>
    </location>
</feature>
<dbReference type="GO" id="GO:0005524">
    <property type="term" value="F:ATP binding"/>
    <property type="evidence" value="ECO:0007669"/>
    <property type="project" value="UniProtKB-KW"/>
</dbReference>
<gene>
    <name evidence="5" type="ORF">J0A66_01735</name>
</gene>
<dbReference type="PROSITE" id="PS00211">
    <property type="entry name" value="ABC_TRANSPORTER_1"/>
    <property type="match status" value="1"/>
</dbReference>
<dbReference type="Pfam" id="PF00005">
    <property type="entry name" value="ABC_tran"/>
    <property type="match status" value="1"/>
</dbReference>
<evidence type="ECO:0000313" key="5">
    <source>
        <dbReference type="EMBL" id="MBN7823934.1"/>
    </source>
</evidence>